<dbReference type="EMBL" id="FONA01000008">
    <property type="protein sequence ID" value="SFE21111.1"/>
    <property type="molecule type" value="Genomic_DNA"/>
</dbReference>
<protein>
    <submittedName>
        <fullName evidence="2">Uncharacterized protein</fullName>
    </submittedName>
</protein>
<evidence type="ECO:0000256" key="1">
    <source>
        <dbReference type="SAM" id="Phobius"/>
    </source>
</evidence>
<dbReference type="InParanoid" id="A0A1I1YNL2"/>
<gene>
    <name evidence="2" type="ORF">SAMN05444380_10862</name>
</gene>
<keyword evidence="3" id="KW-1185">Reference proteome</keyword>
<keyword evidence="1" id="KW-0472">Membrane</keyword>
<feature type="transmembrane region" description="Helical" evidence="1">
    <location>
        <begin position="38"/>
        <end position="63"/>
    </location>
</feature>
<reference evidence="2 3" key="1">
    <citation type="submission" date="2016-10" db="EMBL/GenBank/DDBJ databases">
        <authorList>
            <person name="de Groot N.N."/>
        </authorList>
    </citation>
    <scope>NUCLEOTIDE SEQUENCE [LARGE SCALE GENOMIC DNA]</scope>
    <source>
        <strain evidence="2 3">DSM 19012</strain>
    </source>
</reference>
<name>A0A1I1YNL2_9BACT</name>
<evidence type="ECO:0000313" key="2">
    <source>
        <dbReference type="EMBL" id="SFE21111.1"/>
    </source>
</evidence>
<dbReference type="AlphaFoldDB" id="A0A1I1YNL2"/>
<feature type="transmembrane region" description="Helical" evidence="1">
    <location>
        <begin position="12"/>
        <end position="32"/>
    </location>
</feature>
<dbReference type="Proteomes" id="UP000181976">
    <property type="component" value="Unassembled WGS sequence"/>
</dbReference>
<keyword evidence="1" id="KW-0812">Transmembrane</keyword>
<evidence type="ECO:0000313" key="3">
    <source>
        <dbReference type="Proteomes" id="UP000181976"/>
    </source>
</evidence>
<accession>A0A1I1YNL2</accession>
<sequence length="121" mass="14114">MRKWNINVIIHVMIWSGFLMLLLLFIPFYDIHFLQHPVLFVGMFFFSDRLLLSQFACFGTCFFSQEKIFRFCGDNPVHTVGLSLFIESFGMVAVTGRERFRNVAHVLGWTTSFTQGKTPCF</sequence>
<keyword evidence="1" id="KW-1133">Transmembrane helix</keyword>
<proteinExistence type="predicted"/>
<organism evidence="2 3">
    <name type="scientific">Thermophagus xiamenensis</name>
    <dbReference type="NCBI Taxonomy" id="385682"/>
    <lineage>
        <taxon>Bacteria</taxon>
        <taxon>Pseudomonadati</taxon>
        <taxon>Bacteroidota</taxon>
        <taxon>Bacteroidia</taxon>
        <taxon>Marinilabiliales</taxon>
        <taxon>Marinilabiliaceae</taxon>
        <taxon>Thermophagus</taxon>
    </lineage>
</organism>